<evidence type="ECO:0000313" key="6">
    <source>
        <dbReference type="Proteomes" id="UP000524404"/>
    </source>
</evidence>
<evidence type="ECO:0000313" key="5">
    <source>
        <dbReference type="EMBL" id="MBB6002229.1"/>
    </source>
</evidence>
<accession>A0A841ELD5</accession>
<proteinExistence type="predicted"/>
<keyword evidence="4" id="KW-0732">Signal</keyword>
<dbReference type="Pfam" id="PF07719">
    <property type="entry name" value="TPR_2"/>
    <property type="match status" value="1"/>
</dbReference>
<keyword evidence="6" id="KW-1185">Reference proteome</keyword>
<feature type="signal peptide" evidence="4">
    <location>
        <begin position="1"/>
        <end position="19"/>
    </location>
</feature>
<protein>
    <submittedName>
        <fullName evidence="5">Tetratricopeptide (TPR) repeat protein</fullName>
    </submittedName>
</protein>
<keyword evidence="2 3" id="KW-0802">TPR repeat</keyword>
<evidence type="ECO:0000256" key="4">
    <source>
        <dbReference type="SAM" id="SignalP"/>
    </source>
</evidence>
<dbReference type="AlphaFoldDB" id="A0A841ELD5"/>
<gene>
    <name evidence="5" type="ORF">HNP25_000879</name>
</gene>
<dbReference type="Proteomes" id="UP000524404">
    <property type="component" value="Unassembled WGS sequence"/>
</dbReference>
<dbReference type="EMBL" id="JACHKT010000004">
    <property type="protein sequence ID" value="MBB6002229.1"/>
    <property type="molecule type" value="Genomic_DNA"/>
</dbReference>
<dbReference type="InterPro" id="IPR011990">
    <property type="entry name" value="TPR-like_helical_dom_sf"/>
</dbReference>
<dbReference type="PROSITE" id="PS50005">
    <property type="entry name" value="TPR"/>
    <property type="match status" value="1"/>
</dbReference>
<evidence type="ECO:0000256" key="2">
    <source>
        <dbReference type="ARBA" id="ARBA00022803"/>
    </source>
</evidence>
<name>A0A841ELD5_9BACT</name>
<evidence type="ECO:0000256" key="3">
    <source>
        <dbReference type="PROSITE-ProRule" id="PRU00339"/>
    </source>
</evidence>
<dbReference type="RefSeq" id="WP_184130845.1">
    <property type="nucleotide sequence ID" value="NZ_JACHKT010000004.1"/>
</dbReference>
<dbReference type="SMART" id="SM00028">
    <property type="entry name" value="TPR"/>
    <property type="match status" value="4"/>
</dbReference>
<dbReference type="PANTHER" id="PTHR12558">
    <property type="entry name" value="CELL DIVISION CYCLE 16,23,27"/>
    <property type="match status" value="1"/>
</dbReference>
<evidence type="ECO:0000256" key="1">
    <source>
        <dbReference type="ARBA" id="ARBA00022737"/>
    </source>
</evidence>
<organism evidence="5 6">
    <name type="scientific">Arcicella rosea</name>
    <dbReference type="NCBI Taxonomy" id="502909"/>
    <lineage>
        <taxon>Bacteria</taxon>
        <taxon>Pseudomonadati</taxon>
        <taxon>Bacteroidota</taxon>
        <taxon>Cytophagia</taxon>
        <taxon>Cytophagales</taxon>
        <taxon>Flectobacillaceae</taxon>
        <taxon>Arcicella</taxon>
    </lineage>
</organism>
<dbReference type="Gene3D" id="1.25.40.10">
    <property type="entry name" value="Tetratricopeptide repeat domain"/>
    <property type="match status" value="2"/>
</dbReference>
<keyword evidence="1" id="KW-0677">Repeat</keyword>
<dbReference type="PANTHER" id="PTHR12558:SF13">
    <property type="entry name" value="CELL DIVISION CYCLE PROTEIN 27 HOMOLOG"/>
    <property type="match status" value="1"/>
</dbReference>
<dbReference type="SUPFAM" id="SSF48452">
    <property type="entry name" value="TPR-like"/>
    <property type="match status" value="1"/>
</dbReference>
<reference evidence="5 6" key="1">
    <citation type="submission" date="2020-08" db="EMBL/GenBank/DDBJ databases">
        <title>Functional genomics of gut bacteria from endangered species of beetles.</title>
        <authorList>
            <person name="Carlos-Shanley C."/>
        </authorList>
    </citation>
    <scope>NUCLEOTIDE SEQUENCE [LARGE SCALE GENOMIC DNA]</scope>
    <source>
        <strain evidence="5 6">S00070</strain>
    </source>
</reference>
<dbReference type="InterPro" id="IPR013105">
    <property type="entry name" value="TPR_2"/>
</dbReference>
<feature type="chain" id="PRO_5032370660" evidence="4">
    <location>
        <begin position="20"/>
        <end position="244"/>
    </location>
</feature>
<sequence length="244" mass="28174">MKQLIYIFILSSSFQSLLAQIQPIPLASTKEAPKKELAVDSQDVKYIPLFGSRKTVDEQILKSKEFFAQCEQNFKDRAEASKFFAERGWEYLSEGLLDTATYRFNLSFLLDQNNVEAYWGLGSISYQKKNYEESAKLLRKGLALAPENPTLMIDVATVQLACFKEQKKCDDIDDALMLLEKSLKIDSTNANGWLKYAIAEFQLEHFDKAWEYFHKCRILDITFLDMNFLQELIAKKEDPLGVFK</sequence>
<dbReference type="InterPro" id="IPR019734">
    <property type="entry name" value="TPR_rpt"/>
</dbReference>
<comment type="caution">
    <text evidence="5">The sequence shown here is derived from an EMBL/GenBank/DDBJ whole genome shotgun (WGS) entry which is preliminary data.</text>
</comment>
<feature type="repeat" description="TPR" evidence="3">
    <location>
        <begin position="115"/>
        <end position="148"/>
    </location>
</feature>